<evidence type="ECO:0000256" key="1">
    <source>
        <dbReference type="ARBA" id="ARBA00005417"/>
    </source>
</evidence>
<dbReference type="Proteomes" id="UP000276379">
    <property type="component" value="Unassembled WGS sequence"/>
</dbReference>
<dbReference type="AlphaFoldDB" id="A0A3R8WM01"/>
<keyword evidence="3" id="KW-0029">Amino-acid transport</keyword>
<dbReference type="InterPro" id="IPR027417">
    <property type="entry name" value="P-loop_NTPase"/>
</dbReference>
<evidence type="ECO:0000313" key="5">
    <source>
        <dbReference type="Proteomes" id="UP000276379"/>
    </source>
</evidence>
<dbReference type="GO" id="GO:0005524">
    <property type="term" value="F:ATP binding"/>
    <property type="evidence" value="ECO:0007669"/>
    <property type="project" value="UniProtKB-KW"/>
</dbReference>
<sequence>GELPLDQQQHLALARALVLEPKLLILDDPTEGMSPWLEEEMGNLIHRLNHDFGMTILLLEQRLSFIRRVADYFLLLHRGRNVAHGKMALLDEGVVNTWLTA</sequence>
<dbReference type="GO" id="GO:0015807">
    <property type="term" value="P:L-amino acid transport"/>
    <property type="evidence" value="ECO:0007669"/>
    <property type="project" value="TreeGrafter"/>
</dbReference>
<comment type="similarity">
    <text evidence="1">Belongs to the ABC transporter superfamily.</text>
</comment>
<dbReference type="GO" id="GO:0015658">
    <property type="term" value="F:branched-chain amino acid transmembrane transporter activity"/>
    <property type="evidence" value="ECO:0007669"/>
    <property type="project" value="TreeGrafter"/>
</dbReference>
<evidence type="ECO:0000256" key="2">
    <source>
        <dbReference type="ARBA" id="ARBA00022448"/>
    </source>
</evidence>
<keyword evidence="5" id="KW-1185">Reference proteome</keyword>
<comment type="caution">
    <text evidence="4">The sequence shown here is derived from an EMBL/GenBank/DDBJ whole genome shotgun (WGS) entry which is preliminary data.</text>
</comment>
<evidence type="ECO:0000256" key="3">
    <source>
        <dbReference type="ARBA" id="ARBA00022970"/>
    </source>
</evidence>
<reference evidence="4 5" key="1">
    <citation type="submission" date="2017-10" db="EMBL/GenBank/DDBJ databases">
        <title>Draft genome of actinobacteria isolated from guarana (Paullinia cupana (Mart.) Ducke.</title>
        <authorList>
            <person name="Siqueira K.A."/>
            <person name="Liotti R.G."/>
            <person name="Mendes T.A."/>
            <person name="Soares M.A."/>
        </authorList>
    </citation>
    <scope>NUCLEOTIDE SEQUENCE [LARGE SCALE GENOMIC DNA]</scope>
    <source>
        <strain evidence="4 5">199</strain>
    </source>
</reference>
<keyword evidence="2" id="KW-0813">Transport</keyword>
<dbReference type="EMBL" id="PDES01000082">
    <property type="protein sequence ID" value="RRQ76077.1"/>
    <property type="molecule type" value="Genomic_DNA"/>
</dbReference>
<name>A0A3R8WM01_9ACTN</name>
<evidence type="ECO:0000313" key="4">
    <source>
        <dbReference type="EMBL" id="RRQ76077.1"/>
    </source>
</evidence>
<keyword evidence="4" id="KW-0067">ATP-binding</keyword>
<accession>A0A3R8WM01</accession>
<dbReference type="InterPro" id="IPR052156">
    <property type="entry name" value="BCAA_Transport_ATP-bd_LivF"/>
</dbReference>
<dbReference type="PANTHER" id="PTHR43820">
    <property type="entry name" value="HIGH-AFFINITY BRANCHED-CHAIN AMINO ACID TRANSPORT ATP-BINDING PROTEIN LIVF"/>
    <property type="match status" value="1"/>
</dbReference>
<dbReference type="Gene3D" id="3.40.50.300">
    <property type="entry name" value="P-loop containing nucleotide triphosphate hydrolases"/>
    <property type="match status" value="1"/>
</dbReference>
<proteinExistence type="inferred from homology"/>
<gene>
    <name evidence="4" type="ORF">CQW44_37890</name>
</gene>
<keyword evidence="4" id="KW-0547">Nucleotide-binding</keyword>
<organism evidence="4 5">
    <name type="scientific">Streptomyces griseofuscus</name>
    <dbReference type="NCBI Taxonomy" id="146922"/>
    <lineage>
        <taxon>Bacteria</taxon>
        <taxon>Bacillati</taxon>
        <taxon>Actinomycetota</taxon>
        <taxon>Actinomycetes</taxon>
        <taxon>Kitasatosporales</taxon>
        <taxon>Streptomycetaceae</taxon>
        <taxon>Streptomyces</taxon>
    </lineage>
</organism>
<dbReference type="SUPFAM" id="SSF52540">
    <property type="entry name" value="P-loop containing nucleoside triphosphate hydrolases"/>
    <property type="match status" value="1"/>
</dbReference>
<protein>
    <submittedName>
        <fullName evidence="4">ABC transporter ATP-binding protein</fullName>
    </submittedName>
</protein>
<dbReference type="PANTHER" id="PTHR43820:SF5">
    <property type="entry name" value="HIGH-AFFINITY BRANCHED-CHAIN AMINO ACID TRANSPORT ATP-BINDING PROTEIN"/>
    <property type="match status" value="1"/>
</dbReference>
<feature type="non-terminal residue" evidence="4">
    <location>
        <position position="1"/>
    </location>
</feature>